<reference evidence="1" key="1">
    <citation type="submission" date="2023-10" db="EMBL/GenBank/DDBJ databases">
        <authorList>
            <person name="Domelevo Entfellner J.-B."/>
        </authorList>
    </citation>
    <scope>NUCLEOTIDE SEQUENCE</scope>
</reference>
<organism evidence="1 2">
    <name type="scientific">Sphenostylis stenocarpa</name>
    <dbReference type="NCBI Taxonomy" id="92480"/>
    <lineage>
        <taxon>Eukaryota</taxon>
        <taxon>Viridiplantae</taxon>
        <taxon>Streptophyta</taxon>
        <taxon>Embryophyta</taxon>
        <taxon>Tracheophyta</taxon>
        <taxon>Spermatophyta</taxon>
        <taxon>Magnoliopsida</taxon>
        <taxon>eudicotyledons</taxon>
        <taxon>Gunneridae</taxon>
        <taxon>Pentapetalae</taxon>
        <taxon>rosids</taxon>
        <taxon>fabids</taxon>
        <taxon>Fabales</taxon>
        <taxon>Fabaceae</taxon>
        <taxon>Papilionoideae</taxon>
        <taxon>50 kb inversion clade</taxon>
        <taxon>NPAAA clade</taxon>
        <taxon>indigoferoid/millettioid clade</taxon>
        <taxon>Phaseoleae</taxon>
        <taxon>Sphenostylis</taxon>
    </lineage>
</organism>
<proteinExistence type="predicted"/>
<keyword evidence="2" id="KW-1185">Reference proteome</keyword>
<sequence>MNSPPQIMKCSLELDIIASSINPPQAWDRKYRIFGVQFSGNNQQKSPDKNISVTIPTYPHSPLKFYND</sequence>
<dbReference type="Proteomes" id="UP001189624">
    <property type="component" value="Chromosome 2"/>
</dbReference>
<dbReference type="AlphaFoldDB" id="A0AA86SI62"/>
<protein>
    <submittedName>
        <fullName evidence="1">Uncharacterized protein</fullName>
    </submittedName>
</protein>
<gene>
    <name evidence="1" type="ORF">AYBTSS11_LOCUS4718</name>
</gene>
<evidence type="ECO:0000313" key="2">
    <source>
        <dbReference type="Proteomes" id="UP001189624"/>
    </source>
</evidence>
<dbReference type="Gramene" id="rna-AYBTSS11_LOCUS4718">
    <property type="protein sequence ID" value="CAJ1930327.1"/>
    <property type="gene ID" value="gene-AYBTSS11_LOCUS4718"/>
</dbReference>
<accession>A0AA86SI62</accession>
<dbReference type="EMBL" id="OY731399">
    <property type="protein sequence ID" value="CAJ1930327.1"/>
    <property type="molecule type" value="Genomic_DNA"/>
</dbReference>
<evidence type="ECO:0000313" key="1">
    <source>
        <dbReference type="EMBL" id="CAJ1930327.1"/>
    </source>
</evidence>
<name>A0AA86SI62_9FABA</name>